<dbReference type="AlphaFoldDB" id="A0A0E9TV24"/>
<evidence type="ECO:0000313" key="1">
    <source>
        <dbReference type="EMBL" id="JAH56745.1"/>
    </source>
</evidence>
<accession>A0A0E9TV24</accession>
<protein>
    <submittedName>
        <fullName evidence="1">Uncharacterized protein</fullName>
    </submittedName>
</protein>
<name>A0A0E9TV24_ANGAN</name>
<organism evidence="1">
    <name type="scientific">Anguilla anguilla</name>
    <name type="common">European freshwater eel</name>
    <name type="synonym">Muraena anguilla</name>
    <dbReference type="NCBI Taxonomy" id="7936"/>
    <lineage>
        <taxon>Eukaryota</taxon>
        <taxon>Metazoa</taxon>
        <taxon>Chordata</taxon>
        <taxon>Craniata</taxon>
        <taxon>Vertebrata</taxon>
        <taxon>Euteleostomi</taxon>
        <taxon>Actinopterygii</taxon>
        <taxon>Neopterygii</taxon>
        <taxon>Teleostei</taxon>
        <taxon>Anguilliformes</taxon>
        <taxon>Anguillidae</taxon>
        <taxon>Anguilla</taxon>
    </lineage>
</organism>
<reference evidence="1" key="1">
    <citation type="submission" date="2014-11" db="EMBL/GenBank/DDBJ databases">
        <authorList>
            <person name="Amaro Gonzalez C."/>
        </authorList>
    </citation>
    <scope>NUCLEOTIDE SEQUENCE</scope>
</reference>
<dbReference type="EMBL" id="GBXM01051832">
    <property type="protein sequence ID" value="JAH56745.1"/>
    <property type="molecule type" value="Transcribed_RNA"/>
</dbReference>
<reference evidence="1" key="2">
    <citation type="journal article" date="2015" name="Fish Shellfish Immunol.">
        <title>Early steps in the European eel (Anguilla anguilla)-Vibrio vulnificus interaction in the gills: Role of the RtxA13 toxin.</title>
        <authorList>
            <person name="Callol A."/>
            <person name="Pajuelo D."/>
            <person name="Ebbesson L."/>
            <person name="Teles M."/>
            <person name="MacKenzie S."/>
            <person name="Amaro C."/>
        </authorList>
    </citation>
    <scope>NUCLEOTIDE SEQUENCE</scope>
</reference>
<sequence length="22" mass="2710">MLNLKWATLQPCSFMHKIRTQY</sequence>
<proteinExistence type="predicted"/>